<dbReference type="Proteomes" id="UP000215459">
    <property type="component" value="Unassembled WGS sequence"/>
</dbReference>
<dbReference type="EMBL" id="NOWF01000009">
    <property type="protein sequence ID" value="OYD06747.1"/>
    <property type="molecule type" value="Genomic_DNA"/>
</dbReference>
<evidence type="ECO:0000313" key="2">
    <source>
        <dbReference type="Proteomes" id="UP000215459"/>
    </source>
</evidence>
<comment type="caution">
    <text evidence="1">The sequence shown here is derived from an EMBL/GenBank/DDBJ whole genome shotgun (WGS) entry which is preliminary data.</text>
</comment>
<organism evidence="1 2">
    <name type="scientific">Paludifilum halophilum</name>
    <dbReference type="NCBI Taxonomy" id="1642702"/>
    <lineage>
        <taxon>Bacteria</taxon>
        <taxon>Bacillati</taxon>
        <taxon>Bacillota</taxon>
        <taxon>Bacilli</taxon>
        <taxon>Bacillales</taxon>
        <taxon>Thermoactinomycetaceae</taxon>
        <taxon>Paludifilum</taxon>
    </lineage>
</organism>
<dbReference type="AlphaFoldDB" id="A0A235B4B4"/>
<dbReference type="RefSeq" id="WP_094265311.1">
    <property type="nucleotide sequence ID" value="NZ_NOWF01000009.1"/>
</dbReference>
<reference evidence="1 2" key="1">
    <citation type="submission" date="2017-07" db="EMBL/GenBank/DDBJ databases">
        <title>The genome sequence of Paludifilum halophilum highlights mechanisms for microbial adaptation to high salt environemnts.</title>
        <authorList>
            <person name="Belbahri L."/>
        </authorList>
    </citation>
    <scope>NUCLEOTIDE SEQUENCE [LARGE SCALE GENOMIC DNA]</scope>
    <source>
        <strain evidence="1 2">DSM 102817</strain>
    </source>
</reference>
<name>A0A235B4B4_9BACL</name>
<sequence>MGNEKEVVYLLFDLIVHQLDRMKEEERLIQRIEVVDQSLELTMKDGQEYRIQVDQTADMAEQQGGGDEMKQSDNVSPMIEITPEEWDELLKACQMVLQFLEYDEKKMEELADLVPEFPWDKRSEMIEQVIERLHASLVRIDPELDQS</sequence>
<evidence type="ECO:0000313" key="1">
    <source>
        <dbReference type="EMBL" id="OYD06747.1"/>
    </source>
</evidence>
<keyword evidence="2" id="KW-1185">Reference proteome</keyword>
<gene>
    <name evidence="1" type="ORF">CHM34_14375</name>
</gene>
<proteinExistence type="predicted"/>
<accession>A0A235B4B4</accession>
<protein>
    <submittedName>
        <fullName evidence="1">Uncharacterized protein</fullName>
    </submittedName>
</protein>
<dbReference type="OrthoDB" id="2988150at2"/>